<accession>A0AAV9VJ55</accession>
<dbReference type="Proteomes" id="UP001375240">
    <property type="component" value="Unassembled WGS sequence"/>
</dbReference>
<gene>
    <name evidence="4" type="ORF">TWF696_000937</name>
</gene>
<feature type="region of interest" description="Disordered" evidence="1">
    <location>
        <begin position="164"/>
        <end position="195"/>
    </location>
</feature>
<feature type="compositionally biased region" description="Basic and acidic residues" evidence="1">
    <location>
        <begin position="184"/>
        <end position="195"/>
    </location>
</feature>
<dbReference type="AlphaFoldDB" id="A0AAV9VJ55"/>
<feature type="domain" description="DUF4246" evidence="3">
    <location>
        <begin position="1"/>
        <end position="51"/>
    </location>
</feature>
<dbReference type="EMBL" id="JAVHNQ010000001">
    <property type="protein sequence ID" value="KAK6359800.1"/>
    <property type="molecule type" value="Genomic_DNA"/>
</dbReference>
<dbReference type="InterPro" id="IPR049207">
    <property type="entry name" value="DUF4246_N"/>
</dbReference>
<evidence type="ECO:0000313" key="5">
    <source>
        <dbReference type="Proteomes" id="UP001375240"/>
    </source>
</evidence>
<evidence type="ECO:0000313" key="4">
    <source>
        <dbReference type="EMBL" id="KAK6359800.1"/>
    </source>
</evidence>
<feature type="domain" description="DUF4246" evidence="2">
    <location>
        <begin position="68"/>
        <end position="516"/>
    </location>
</feature>
<proteinExistence type="predicted"/>
<dbReference type="PANTHER" id="PTHR33119:SF1">
    <property type="entry name" value="FE2OG DIOXYGENASE DOMAIN-CONTAINING PROTEIN"/>
    <property type="match status" value="1"/>
</dbReference>
<name>A0AAV9VJ55_9PEZI</name>
<organism evidence="4 5">
    <name type="scientific">Orbilia brochopaga</name>
    <dbReference type="NCBI Taxonomy" id="3140254"/>
    <lineage>
        <taxon>Eukaryota</taxon>
        <taxon>Fungi</taxon>
        <taxon>Dikarya</taxon>
        <taxon>Ascomycota</taxon>
        <taxon>Pezizomycotina</taxon>
        <taxon>Orbiliomycetes</taxon>
        <taxon>Orbiliales</taxon>
        <taxon>Orbiliaceae</taxon>
        <taxon>Orbilia</taxon>
    </lineage>
</organism>
<dbReference type="PANTHER" id="PTHR33119">
    <property type="entry name" value="IFI3P"/>
    <property type="match status" value="1"/>
</dbReference>
<evidence type="ECO:0000259" key="2">
    <source>
        <dbReference type="Pfam" id="PF14033"/>
    </source>
</evidence>
<dbReference type="Pfam" id="PF14033">
    <property type="entry name" value="DUF4246"/>
    <property type="match status" value="1"/>
</dbReference>
<evidence type="ECO:0000256" key="1">
    <source>
        <dbReference type="SAM" id="MobiDB-lite"/>
    </source>
</evidence>
<dbReference type="InterPro" id="IPR049192">
    <property type="entry name" value="DUF4246_C"/>
</dbReference>
<dbReference type="InterPro" id="IPR025340">
    <property type="entry name" value="DUF4246"/>
</dbReference>
<sequence>MYPHPLDPEPNGKVVTLREQMLRKFSHSVRNKPNWTEKILDRELFTKWLKEAHTQEDKDLVTWQADDINFVYDELIKRYKPYVEELRAKGCPIEPDIDSVWRADGLIEDELRKELIDAVATLENVSEEEKDWHPGSNGQVLDLVHPSLWPVIYNRSVSLIDGQPIAPPTDCSNDADEYEEDSEDHGYRSSRRNNDDTRALNGYSDKFCWLPSEFEVGADGKTEVKSYINNLSTPAQKRRFYPIIEKIFSKFVPLFNHVLADMDCSRHWANRVSEPYIYDGDYGGEEIHYLDYDKYEEKWQELAEQFRKGERLTVDFWKEAVDAGKSRYDDDGAQVRDMGNPLTHRMWKPPVIGNAVRLEGKTVKVIVKMANIELTPENPSYSGGSWHVEAMKNERIIATGIYYYAQENITDSSLRFRRTCEMTNIDEDLHNSNWTLVYNMSDAWGESVQELGYVSTNNNRAIAFPNIYQHRVSGFRLADPKKPGYRKILVFFLCDPDESLDIPTTRIVAPQQDAATAEYQQVLREGPMGQMPLEVFDLVLKNLPPPITLEEAKKYREELMKERSVFTRNSKKVQGRSYSLCEH</sequence>
<protein>
    <submittedName>
        <fullName evidence="4">Uncharacterized protein</fullName>
    </submittedName>
</protein>
<reference evidence="4 5" key="1">
    <citation type="submission" date="2019-10" db="EMBL/GenBank/DDBJ databases">
        <authorList>
            <person name="Palmer J.M."/>
        </authorList>
    </citation>
    <scope>NUCLEOTIDE SEQUENCE [LARGE SCALE GENOMIC DNA]</scope>
    <source>
        <strain evidence="4 5">TWF696</strain>
    </source>
</reference>
<evidence type="ECO:0000259" key="3">
    <source>
        <dbReference type="Pfam" id="PF21666"/>
    </source>
</evidence>
<comment type="caution">
    <text evidence="4">The sequence shown here is derived from an EMBL/GenBank/DDBJ whole genome shotgun (WGS) entry which is preliminary data.</text>
</comment>
<feature type="compositionally biased region" description="Acidic residues" evidence="1">
    <location>
        <begin position="173"/>
        <end position="183"/>
    </location>
</feature>
<keyword evidence="5" id="KW-1185">Reference proteome</keyword>
<dbReference type="Pfam" id="PF21666">
    <property type="entry name" value="DUF4246_N"/>
    <property type="match status" value="1"/>
</dbReference>